<dbReference type="PROSITE" id="PS00651">
    <property type="entry name" value="RIBOSOMAL_L9"/>
    <property type="match status" value="1"/>
</dbReference>
<dbReference type="GO" id="GO:0003735">
    <property type="term" value="F:structural constituent of ribosome"/>
    <property type="evidence" value="ECO:0007669"/>
    <property type="project" value="InterPro"/>
</dbReference>
<evidence type="ECO:0000256" key="3">
    <source>
        <dbReference type="ARBA" id="ARBA00022884"/>
    </source>
</evidence>
<dbReference type="GO" id="GO:1990904">
    <property type="term" value="C:ribonucleoprotein complex"/>
    <property type="evidence" value="ECO:0007669"/>
    <property type="project" value="UniProtKB-KW"/>
</dbReference>
<dbReference type="Pfam" id="PF01281">
    <property type="entry name" value="Ribosomal_L9_N"/>
    <property type="match status" value="1"/>
</dbReference>
<evidence type="ECO:0000256" key="4">
    <source>
        <dbReference type="ARBA" id="ARBA00022980"/>
    </source>
</evidence>
<dbReference type="InterPro" id="IPR000244">
    <property type="entry name" value="Ribosomal_bL9"/>
</dbReference>
<gene>
    <name evidence="7" type="ORF">UFOPK3674_00177</name>
</gene>
<dbReference type="InterPro" id="IPR036935">
    <property type="entry name" value="Ribosomal_bL9_N_sf"/>
</dbReference>
<dbReference type="SUPFAM" id="SSF55658">
    <property type="entry name" value="L9 N-domain-like"/>
    <property type="match status" value="1"/>
</dbReference>
<dbReference type="GO" id="GO:0006412">
    <property type="term" value="P:translation"/>
    <property type="evidence" value="ECO:0007669"/>
    <property type="project" value="InterPro"/>
</dbReference>
<dbReference type="NCBIfam" id="TIGR00158">
    <property type="entry name" value="L9"/>
    <property type="match status" value="1"/>
</dbReference>
<keyword evidence="3" id="KW-0694">RNA-binding</keyword>
<keyword evidence="2" id="KW-0699">rRNA-binding</keyword>
<sequence>MPDAVLLQDVAGVGSKGSVVAVSKGYLRNYLVPRKLAQPATKSSLAVAEQAVASQAAAKAQIAVHSAELAELLGNTTLTISRQAGDDGRLFGSVTNADVAEAIKEARGVDLDRRKIKLDEPIKQTGTFMVELELEGGVAATVKTMVVAQ</sequence>
<dbReference type="GO" id="GO:0005840">
    <property type="term" value="C:ribosome"/>
    <property type="evidence" value="ECO:0007669"/>
    <property type="project" value="UniProtKB-KW"/>
</dbReference>
<evidence type="ECO:0000256" key="1">
    <source>
        <dbReference type="ARBA" id="ARBA00010605"/>
    </source>
</evidence>
<evidence type="ECO:0000313" key="7">
    <source>
        <dbReference type="EMBL" id="CAB4915056.1"/>
    </source>
</evidence>
<reference evidence="7" key="1">
    <citation type="submission" date="2020-05" db="EMBL/GenBank/DDBJ databases">
        <authorList>
            <person name="Chiriac C."/>
            <person name="Salcher M."/>
            <person name="Ghai R."/>
            <person name="Kavagutti S V."/>
        </authorList>
    </citation>
    <scope>NUCLEOTIDE SEQUENCE</scope>
</reference>
<feature type="domain" description="Ribosomal protein L9" evidence="6">
    <location>
        <begin position="14"/>
        <end position="41"/>
    </location>
</feature>
<evidence type="ECO:0000259" key="6">
    <source>
        <dbReference type="PROSITE" id="PS00651"/>
    </source>
</evidence>
<evidence type="ECO:0000256" key="5">
    <source>
        <dbReference type="ARBA" id="ARBA00023274"/>
    </source>
</evidence>
<proteinExistence type="inferred from homology"/>
<organism evidence="7">
    <name type="scientific">freshwater metagenome</name>
    <dbReference type="NCBI Taxonomy" id="449393"/>
    <lineage>
        <taxon>unclassified sequences</taxon>
        <taxon>metagenomes</taxon>
        <taxon>ecological metagenomes</taxon>
    </lineage>
</organism>
<comment type="similarity">
    <text evidence="1">Belongs to the bacterial ribosomal protein bL9 family.</text>
</comment>
<accession>A0A6J7H7V1</accession>
<dbReference type="AlphaFoldDB" id="A0A6J7H7V1"/>
<dbReference type="Pfam" id="PF03948">
    <property type="entry name" value="Ribosomal_L9_C"/>
    <property type="match status" value="1"/>
</dbReference>
<evidence type="ECO:0000256" key="2">
    <source>
        <dbReference type="ARBA" id="ARBA00022730"/>
    </source>
</evidence>
<dbReference type="Gene3D" id="3.40.5.10">
    <property type="entry name" value="Ribosomal protein L9, N-terminal domain"/>
    <property type="match status" value="1"/>
</dbReference>
<name>A0A6J7H7V1_9ZZZZ</name>
<dbReference type="InterPro" id="IPR036791">
    <property type="entry name" value="Ribosomal_bL9_C_sf"/>
</dbReference>
<dbReference type="GO" id="GO:0019843">
    <property type="term" value="F:rRNA binding"/>
    <property type="evidence" value="ECO:0007669"/>
    <property type="project" value="UniProtKB-KW"/>
</dbReference>
<dbReference type="InterPro" id="IPR020070">
    <property type="entry name" value="Ribosomal_bL9_N"/>
</dbReference>
<keyword evidence="5" id="KW-0687">Ribonucleoprotein</keyword>
<dbReference type="EMBL" id="CAFBMX010000001">
    <property type="protein sequence ID" value="CAB4915056.1"/>
    <property type="molecule type" value="Genomic_DNA"/>
</dbReference>
<dbReference type="InterPro" id="IPR020069">
    <property type="entry name" value="Ribosomal_bL9_C"/>
</dbReference>
<protein>
    <submittedName>
        <fullName evidence="7">Unannotated protein</fullName>
    </submittedName>
</protein>
<dbReference type="InterPro" id="IPR020594">
    <property type="entry name" value="Ribosomal_bL9_bac/chp"/>
</dbReference>
<keyword evidence="4" id="KW-0689">Ribosomal protein</keyword>
<dbReference type="InterPro" id="IPR009027">
    <property type="entry name" value="Ribosomal_bL9/RNase_H1_N"/>
</dbReference>
<dbReference type="SUPFAM" id="SSF55653">
    <property type="entry name" value="Ribosomal protein L9 C-domain"/>
    <property type="match status" value="1"/>
</dbReference>
<dbReference type="Gene3D" id="3.10.430.100">
    <property type="entry name" value="Ribosomal protein L9, C-terminal domain"/>
    <property type="match status" value="1"/>
</dbReference>
<dbReference type="HAMAP" id="MF_00503">
    <property type="entry name" value="Ribosomal_bL9"/>
    <property type="match status" value="1"/>
</dbReference>
<dbReference type="PANTHER" id="PTHR21368">
    <property type="entry name" value="50S RIBOSOMAL PROTEIN L9"/>
    <property type="match status" value="1"/>
</dbReference>